<reference evidence="1" key="1">
    <citation type="submission" date="2018-05" db="EMBL/GenBank/DDBJ databases">
        <authorList>
            <person name="Lanie J.A."/>
            <person name="Ng W.-L."/>
            <person name="Kazmierczak K.M."/>
            <person name="Andrzejewski T.M."/>
            <person name="Davidsen T.M."/>
            <person name="Wayne K.J."/>
            <person name="Tettelin H."/>
            <person name="Glass J.I."/>
            <person name="Rusch D."/>
            <person name="Podicherti R."/>
            <person name="Tsui H.-C.T."/>
            <person name="Winkler M.E."/>
        </authorList>
    </citation>
    <scope>NUCLEOTIDE SEQUENCE</scope>
</reference>
<feature type="non-terminal residue" evidence="1">
    <location>
        <position position="120"/>
    </location>
</feature>
<proteinExistence type="predicted"/>
<dbReference type="EMBL" id="UINC01105312">
    <property type="protein sequence ID" value="SVC69155.1"/>
    <property type="molecule type" value="Genomic_DNA"/>
</dbReference>
<accession>A0A382P967</accession>
<dbReference type="AlphaFoldDB" id="A0A382P967"/>
<gene>
    <name evidence="1" type="ORF">METZ01_LOCUS322009</name>
</gene>
<protein>
    <recommendedName>
        <fullName evidence="2">SprT-like domain-containing protein</fullName>
    </recommendedName>
</protein>
<evidence type="ECO:0000313" key="1">
    <source>
        <dbReference type="EMBL" id="SVC69155.1"/>
    </source>
</evidence>
<sequence length="120" mass="14176">MLLHINGSTKKTRKLVESAVWDYAERLMGKRLVNTLEININLIRNYTEKENCEGSCIWDEWEDLKKTPRGFTIELDSGIGIRNILVNLAHEMVHVKQWVKGEMYEYSNPNMVRFLKNKYD</sequence>
<name>A0A382P967_9ZZZZ</name>
<organism evidence="1">
    <name type="scientific">marine metagenome</name>
    <dbReference type="NCBI Taxonomy" id="408172"/>
    <lineage>
        <taxon>unclassified sequences</taxon>
        <taxon>metagenomes</taxon>
        <taxon>ecological metagenomes</taxon>
    </lineage>
</organism>
<evidence type="ECO:0008006" key="2">
    <source>
        <dbReference type="Google" id="ProtNLM"/>
    </source>
</evidence>